<feature type="non-terminal residue" evidence="2">
    <location>
        <position position="1"/>
    </location>
</feature>
<feature type="region of interest" description="Disordered" evidence="1">
    <location>
        <begin position="300"/>
        <end position="330"/>
    </location>
</feature>
<dbReference type="AlphaFoldDB" id="S7PPT6"/>
<keyword evidence="3" id="KW-1185">Reference proteome</keyword>
<evidence type="ECO:0000313" key="2">
    <source>
        <dbReference type="EMBL" id="EPQ49906.1"/>
    </source>
</evidence>
<dbReference type="Proteomes" id="UP000030669">
    <property type="component" value="Unassembled WGS sequence"/>
</dbReference>
<dbReference type="RefSeq" id="XP_007871638.1">
    <property type="nucleotide sequence ID" value="XM_007873447.1"/>
</dbReference>
<gene>
    <name evidence="2" type="ORF">GLOTRDRAFT_26631</name>
</gene>
<dbReference type="OrthoDB" id="3261928at2759"/>
<reference evidence="2 3" key="1">
    <citation type="journal article" date="2012" name="Science">
        <title>The Paleozoic origin of enzymatic lignin decomposition reconstructed from 31 fungal genomes.</title>
        <authorList>
            <person name="Floudas D."/>
            <person name="Binder M."/>
            <person name="Riley R."/>
            <person name="Barry K."/>
            <person name="Blanchette R.A."/>
            <person name="Henrissat B."/>
            <person name="Martinez A.T."/>
            <person name="Otillar R."/>
            <person name="Spatafora J.W."/>
            <person name="Yadav J.S."/>
            <person name="Aerts A."/>
            <person name="Benoit I."/>
            <person name="Boyd A."/>
            <person name="Carlson A."/>
            <person name="Copeland A."/>
            <person name="Coutinho P.M."/>
            <person name="de Vries R.P."/>
            <person name="Ferreira P."/>
            <person name="Findley K."/>
            <person name="Foster B."/>
            <person name="Gaskell J."/>
            <person name="Glotzer D."/>
            <person name="Gorecki P."/>
            <person name="Heitman J."/>
            <person name="Hesse C."/>
            <person name="Hori C."/>
            <person name="Igarashi K."/>
            <person name="Jurgens J.A."/>
            <person name="Kallen N."/>
            <person name="Kersten P."/>
            <person name="Kohler A."/>
            <person name="Kuees U."/>
            <person name="Kumar T.K.A."/>
            <person name="Kuo A."/>
            <person name="LaButti K."/>
            <person name="Larrondo L.F."/>
            <person name="Lindquist E."/>
            <person name="Ling A."/>
            <person name="Lombard V."/>
            <person name="Lucas S."/>
            <person name="Lundell T."/>
            <person name="Martin R."/>
            <person name="McLaughlin D.J."/>
            <person name="Morgenstern I."/>
            <person name="Morin E."/>
            <person name="Murat C."/>
            <person name="Nagy L.G."/>
            <person name="Nolan M."/>
            <person name="Ohm R.A."/>
            <person name="Patyshakuliyeva A."/>
            <person name="Rokas A."/>
            <person name="Ruiz-Duenas F.J."/>
            <person name="Sabat G."/>
            <person name="Salamov A."/>
            <person name="Samejima M."/>
            <person name="Schmutz J."/>
            <person name="Slot J.C."/>
            <person name="St John F."/>
            <person name="Stenlid J."/>
            <person name="Sun H."/>
            <person name="Sun S."/>
            <person name="Syed K."/>
            <person name="Tsang A."/>
            <person name="Wiebenga A."/>
            <person name="Young D."/>
            <person name="Pisabarro A."/>
            <person name="Eastwood D.C."/>
            <person name="Martin F."/>
            <person name="Cullen D."/>
            <person name="Grigoriev I.V."/>
            <person name="Hibbett D.S."/>
        </authorList>
    </citation>
    <scope>NUCLEOTIDE SEQUENCE [LARGE SCALE GENOMIC DNA]</scope>
    <source>
        <strain evidence="2 3">ATCC 11539</strain>
    </source>
</reference>
<dbReference type="EMBL" id="KB469506">
    <property type="protein sequence ID" value="EPQ49906.1"/>
    <property type="molecule type" value="Genomic_DNA"/>
</dbReference>
<sequence length="405" mass="44801">PSRGWLQRPAWIDGAVNPPQFYVTAEQIQLARANAFAVLRRVQHDAESGQNARGTHSEGLRFVQVQFPQPAQGVGRPTIDDILPVQRQHLVSVTLQYTSVEKGPAARGSKVVSKKVQVNKFEKLVLDKMTRNDFVRAVLKVHDLSDSYAPGDVSGPAFRLWWQGSSGGKSGAGTIDTDREFTIALGAIVKKRGCAVNVEINLDNMEGFRVRPRIPQSVGPEATNDDEELLGGAGIPRVESFPDEAQLHGGIILELKRLHECKEHLGEHGETGYCYKNENGHIGLNNRRLKIWAAAIVQRHAKHSSGSSPPATPRKRHARSRSSSPPPPPDMLLHSFLVALKDRRGIDFLAVEPVLAAKEITPDIIHRVPVDTLCNMMNSVEGRVLKMVDFAEEWNPRSKGKRARR</sequence>
<protein>
    <submittedName>
        <fullName evidence="2">Uncharacterized protein</fullName>
    </submittedName>
</protein>
<dbReference type="OMA" id="LMAMERM"/>
<proteinExistence type="predicted"/>
<evidence type="ECO:0000313" key="3">
    <source>
        <dbReference type="Proteomes" id="UP000030669"/>
    </source>
</evidence>
<name>S7PPT6_GLOTA</name>
<organism evidence="2 3">
    <name type="scientific">Gloeophyllum trabeum (strain ATCC 11539 / FP-39264 / Madison 617)</name>
    <name type="common">Brown rot fungus</name>
    <dbReference type="NCBI Taxonomy" id="670483"/>
    <lineage>
        <taxon>Eukaryota</taxon>
        <taxon>Fungi</taxon>
        <taxon>Dikarya</taxon>
        <taxon>Basidiomycota</taxon>
        <taxon>Agaricomycotina</taxon>
        <taxon>Agaricomycetes</taxon>
        <taxon>Gloeophyllales</taxon>
        <taxon>Gloeophyllaceae</taxon>
        <taxon>Gloeophyllum</taxon>
    </lineage>
</organism>
<dbReference type="eggNOG" id="ENOG502RCUY">
    <property type="taxonomic scope" value="Eukaryota"/>
</dbReference>
<dbReference type="GeneID" id="19305201"/>
<dbReference type="HOGENOM" id="CLU_042422_0_0_1"/>
<accession>S7PPT6</accession>
<evidence type="ECO:0000256" key="1">
    <source>
        <dbReference type="SAM" id="MobiDB-lite"/>
    </source>
</evidence>
<dbReference type="KEGG" id="gtr:GLOTRDRAFT_26631"/>
<feature type="non-terminal residue" evidence="2">
    <location>
        <position position="405"/>
    </location>
</feature>